<organism evidence="1 2">
    <name type="scientific">Paludisphaera mucosa</name>
    <dbReference type="NCBI Taxonomy" id="3030827"/>
    <lineage>
        <taxon>Bacteria</taxon>
        <taxon>Pseudomonadati</taxon>
        <taxon>Planctomycetota</taxon>
        <taxon>Planctomycetia</taxon>
        <taxon>Isosphaerales</taxon>
        <taxon>Isosphaeraceae</taxon>
        <taxon>Paludisphaera</taxon>
    </lineage>
</organism>
<name>A0ABT6FJE9_9BACT</name>
<accession>A0ABT6FJE9</accession>
<sequence>MKALLTRLAVQNEIGLAIGEREIAVSQVAATPLGRVEVVQDRAAFEPGGLAEALEKLLAKHFTRRDLERARVSVGLPALRVFFSTRPIQERNLQASPEILLHEVLQSPTLIVDDMVVDLIKSKVGFRPLASIVSCHKKYLSGVLAALQSCGIVPTRAEPSPCALLREAVRRYHPPRNSRGFLRVFLGRGQGLAVLMAAPDMPLMWRPFDLPGEGEAEAVLATVASMRILGSYCGLDSEVDAVLIHGRADLGGLADELGANPGLQGLQILHHGGPGMDAADVATGLARGLRSGSEAFNLIRSFGGRTSFRDLFPWGQAAFQVAVLLAATSWLNVQLRAHRAEAEAVRAEDAKYPWAAKSSAEKLLGEKKMLEEKAAAIRAFVETRIPWTSYTHDLSDRLPADLTLVLFQGYQELELIGGRSNGKPKRSLTLRLNAPIPRTGAMPQEIDAFLQILRDDPLLKRDFPKIELGDLRWRQNGVNPATADFSVACHPLESGASKPKP</sequence>
<evidence type="ECO:0000313" key="2">
    <source>
        <dbReference type="Proteomes" id="UP001216907"/>
    </source>
</evidence>
<dbReference type="Proteomes" id="UP001216907">
    <property type="component" value="Unassembled WGS sequence"/>
</dbReference>
<dbReference type="RefSeq" id="WP_277863983.1">
    <property type="nucleotide sequence ID" value="NZ_JARRAG010000002.1"/>
</dbReference>
<gene>
    <name evidence="1" type="ORF">PZE19_28445</name>
</gene>
<proteinExistence type="predicted"/>
<keyword evidence="2" id="KW-1185">Reference proteome</keyword>
<evidence type="ECO:0008006" key="3">
    <source>
        <dbReference type="Google" id="ProtNLM"/>
    </source>
</evidence>
<dbReference type="EMBL" id="JARRAG010000002">
    <property type="protein sequence ID" value="MDG3007711.1"/>
    <property type="molecule type" value="Genomic_DNA"/>
</dbReference>
<protein>
    <recommendedName>
        <fullName evidence="3">Competence protein A</fullName>
    </recommendedName>
</protein>
<evidence type="ECO:0000313" key="1">
    <source>
        <dbReference type="EMBL" id="MDG3007711.1"/>
    </source>
</evidence>
<reference evidence="1 2" key="1">
    <citation type="submission" date="2023-03" db="EMBL/GenBank/DDBJ databases">
        <title>Paludisphaera mucosa sp. nov. a novel planctomycete from northern fen.</title>
        <authorList>
            <person name="Ivanova A."/>
        </authorList>
    </citation>
    <scope>NUCLEOTIDE SEQUENCE [LARGE SCALE GENOMIC DNA]</scope>
    <source>
        <strain evidence="1 2">Pla2</strain>
    </source>
</reference>
<comment type="caution">
    <text evidence="1">The sequence shown here is derived from an EMBL/GenBank/DDBJ whole genome shotgun (WGS) entry which is preliminary data.</text>
</comment>